<feature type="transmembrane region" description="Helical" evidence="2">
    <location>
        <begin position="395"/>
        <end position="417"/>
    </location>
</feature>
<feature type="transmembrane region" description="Helical" evidence="2">
    <location>
        <begin position="220"/>
        <end position="242"/>
    </location>
</feature>
<sequence length="468" mass="47712">MSGGNSAVLRQLARPRTTADRKRSRQMSIGVAGSGALLLGALAILMIPSGFSSSMICGDFGCTTDLGSGEPVTEALAPYVAQDGLRGGTALGAVLLVVPFVLLAVQALRTGTAARERRLAALSLAGATRQDLRRLAFLEGTRAAVIGALGSGPAYLLLWLVLGPAMPDGAKLLPRPDLVLFGGWIVLVVVLGLAGGLVARQTARTATVSPLGLTRRRPRPLTALDALVPPVSAVLVGVGLWSTIHIDFLGVLIAMAAVVALVVSGGPWVILAAGRYASRRENLVNSLAGRRLLADVRSPGRVVGVMLAVGIAFSVITLLTADVLIQEDTYDQNFYLAGLGAAAAAACVAAVVATSALVVGATEQILDSARATAVLVALAASPAFVSRVVRRQMLFAAVPAAVIGAVLGWIVYGALLLNAQENALWLAAALPAALLASVLAAGLGVLVAARAVRPAILSSSSPDNLRTP</sequence>
<organism evidence="3 4">
    <name type="scientific">Kineosporia corallincola</name>
    <dbReference type="NCBI Taxonomy" id="2835133"/>
    <lineage>
        <taxon>Bacteria</taxon>
        <taxon>Bacillati</taxon>
        <taxon>Actinomycetota</taxon>
        <taxon>Actinomycetes</taxon>
        <taxon>Kineosporiales</taxon>
        <taxon>Kineosporiaceae</taxon>
        <taxon>Kineosporia</taxon>
    </lineage>
</organism>
<keyword evidence="4" id="KW-1185">Reference proteome</keyword>
<name>A0ABS5TI14_9ACTN</name>
<feature type="transmembrane region" description="Helical" evidence="2">
    <location>
        <begin position="248"/>
        <end position="271"/>
    </location>
</feature>
<feature type="transmembrane region" description="Helical" evidence="2">
    <location>
        <begin position="29"/>
        <end position="51"/>
    </location>
</feature>
<feature type="transmembrane region" description="Helical" evidence="2">
    <location>
        <begin position="88"/>
        <end position="108"/>
    </location>
</feature>
<comment type="caution">
    <text evidence="3">The sequence shown here is derived from an EMBL/GenBank/DDBJ whole genome shotgun (WGS) entry which is preliminary data.</text>
</comment>
<keyword evidence="2" id="KW-1133">Transmembrane helix</keyword>
<dbReference type="RefSeq" id="WP_214157039.1">
    <property type="nucleotide sequence ID" value="NZ_JAHBAY010000007.1"/>
</dbReference>
<evidence type="ECO:0000313" key="4">
    <source>
        <dbReference type="Proteomes" id="UP001197247"/>
    </source>
</evidence>
<feature type="transmembrane region" description="Helical" evidence="2">
    <location>
        <begin position="143"/>
        <end position="166"/>
    </location>
</feature>
<evidence type="ECO:0000256" key="1">
    <source>
        <dbReference type="SAM" id="MobiDB-lite"/>
    </source>
</evidence>
<dbReference type="Proteomes" id="UP001197247">
    <property type="component" value="Unassembled WGS sequence"/>
</dbReference>
<keyword evidence="2" id="KW-0812">Transmembrane</keyword>
<dbReference type="EMBL" id="JAHBAY010000007">
    <property type="protein sequence ID" value="MBT0770737.1"/>
    <property type="molecule type" value="Genomic_DNA"/>
</dbReference>
<accession>A0ABS5TI14</accession>
<evidence type="ECO:0000256" key="2">
    <source>
        <dbReference type="SAM" id="Phobius"/>
    </source>
</evidence>
<feature type="transmembrane region" description="Helical" evidence="2">
    <location>
        <begin position="424"/>
        <end position="449"/>
    </location>
</feature>
<feature type="transmembrane region" description="Helical" evidence="2">
    <location>
        <begin position="333"/>
        <end position="359"/>
    </location>
</feature>
<feature type="transmembrane region" description="Helical" evidence="2">
    <location>
        <begin position="300"/>
        <end position="321"/>
    </location>
</feature>
<evidence type="ECO:0008006" key="5">
    <source>
        <dbReference type="Google" id="ProtNLM"/>
    </source>
</evidence>
<reference evidence="3 4" key="1">
    <citation type="submission" date="2021-05" db="EMBL/GenBank/DDBJ databases">
        <title>Kineosporia and Streptomyces sp. nov. two new marine actinobacteria isolated from Coral.</title>
        <authorList>
            <person name="Buangrab K."/>
            <person name="Sutthacheep M."/>
            <person name="Yeemin T."/>
            <person name="Harunari E."/>
            <person name="Igarashi Y."/>
            <person name="Kanchanasin P."/>
            <person name="Tanasupawat S."/>
            <person name="Phongsopitanun W."/>
        </authorList>
    </citation>
    <scope>NUCLEOTIDE SEQUENCE [LARGE SCALE GENOMIC DNA]</scope>
    <source>
        <strain evidence="3 4">J2-2</strain>
    </source>
</reference>
<feature type="region of interest" description="Disordered" evidence="1">
    <location>
        <begin position="1"/>
        <end position="26"/>
    </location>
</feature>
<evidence type="ECO:0000313" key="3">
    <source>
        <dbReference type="EMBL" id="MBT0770737.1"/>
    </source>
</evidence>
<protein>
    <recommendedName>
        <fullName evidence="5">FtsX-like permease family protein</fullName>
    </recommendedName>
</protein>
<proteinExistence type="predicted"/>
<feature type="transmembrane region" description="Helical" evidence="2">
    <location>
        <begin position="178"/>
        <end position="199"/>
    </location>
</feature>
<gene>
    <name evidence="3" type="ORF">KIH74_17470</name>
</gene>
<keyword evidence="2" id="KW-0472">Membrane</keyword>